<name>A0A0L8G0I3_OCTBM</name>
<dbReference type="PANTHER" id="PTHR13617">
    <property type="entry name" value="PROTEIN ABHD18"/>
    <property type="match status" value="1"/>
</dbReference>
<dbReference type="Gene3D" id="3.40.50.1820">
    <property type="entry name" value="alpha/beta hydrolase"/>
    <property type="match status" value="1"/>
</dbReference>
<dbReference type="PANTHER" id="PTHR13617:SF14">
    <property type="entry name" value="PROTEIN ABHD18"/>
    <property type="match status" value="1"/>
</dbReference>
<dbReference type="AlphaFoldDB" id="A0A0L8G0I3"/>
<protein>
    <submittedName>
        <fullName evidence="1">Uncharacterized protein</fullName>
    </submittedName>
</protein>
<dbReference type="STRING" id="37653.A0A0L8G0I3"/>
<accession>A0A0L8G0I3</accession>
<reference evidence="1" key="1">
    <citation type="submission" date="2015-07" db="EMBL/GenBank/DDBJ databases">
        <title>MeaNS - Measles Nucleotide Surveillance Program.</title>
        <authorList>
            <person name="Tran T."/>
            <person name="Druce J."/>
        </authorList>
    </citation>
    <scope>NUCLEOTIDE SEQUENCE</scope>
    <source>
        <strain evidence="1">UCB-OBI-ISO-001</strain>
        <tissue evidence="1">Gonad</tissue>
    </source>
</reference>
<dbReference type="SUPFAM" id="SSF53474">
    <property type="entry name" value="alpha/beta-Hydrolases"/>
    <property type="match status" value="1"/>
</dbReference>
<sequence>MSRLDQWYRRFLISKLFTKGWGKPENLKKLFNCRKVISNREECIKLVPPDYPVHIDKDIEQDDHRILEGHFLSPFAVYMSDVMPKEVEIAKFQMILPKLWKSQLKPVCVQLGGTGDHFYWRRRTLLGKPLLKEFGIASIILENPYYGMRKPKQQLRSALHNVSDLFVMGGALILESLVLLNWCEQQGWGPLGITGISMGGHMASLAASNWNKPLSLIPCLSWSTASGVFTHGVLSEAIPWRVLQSQYLEESQYGTDIKKMIHSPEDVARAFRLGQKYVQDMDESLKDVLNFYRSQNKPSLLNLKLDFETKEESLSLRKEDENKMVDFNPSNTISLENTQATAADSFQALNNTNILTTSLSKPSKTDWKSRYLSLSYAAAKSHITRSQTSKEKRHSTKRVSEEALNFMRDVMEEFTHLGNYTQPVDTSLIIIVAAKQDAYIPHEGVLSLKQLWPEAEVRYIDSGHISAFLFNQKTFRMAIKDAFDKQIQKYYT</sequence>
<gene>
    <name evidence="1" type="ORF">OCBIM_22002678mg</name>
</gene>
<dbReference type="InterPro" id="IPR019149">
    <property type="entry name" value="ABHD18"/>
</dbReference>
<dbReference type="InterPro" id="IPR029058">
    <property type="entry name" value="AB_hydrolase_fold"/>
</dbReference>
<dbReference type="OMA" id="MACLACT"/>
<evidence type="ECO:0000313" key="1">
    <source>
        <dbReference type="EMBL" id="KOF70536.1"/>
    </source>
</evidence>
<proteinExistence type="predicted"/>
<organism evidence="1">
    <name type="scientific">Octopus bimaculoides</name>
    <name type="common">California two-spotted octopus</name>
    <dbReference type="NCBI Taxonomy" id="37653"/>
    <lineage>
        <taxon>Eukaryota</taxon>
        <taxon>Metazoa</taxon>
        <taxon>Spiralia</taxon>
        <taxon>Lophotrochozoa</taxon>
        <taxon>Mollusca</taxon>
        <taxon>Cephalopoda</taxon>
        <taxon>Coleoidea</taxon>
        <taxon>Octopodiformes</taxon>
        <taxon>Octopoda</taxon>
        <taxon>Incirrata</taxon>
        <taxon>Octopodidae</taxon>
        <taxon>Octopus</taxon>
    </lineage>
</organism>
<dbReference type="OrthoDB" id="9987145at2759"/>
<dbReference type="EMBL" id="KQ424738">
    <property type="protein sequence ID" value="KOF70536.1"/>
    <property type="molecule type" value="Genomic_DNA"/>
</dbReference>
<dbReference type="Pfam" id="PF09752">
    <property type="entry name" value="ABHD18"/>
    <property type="match status" value="1"/>
</dbReference>